<accession>A0A1F7UK08</accession>
<evidence type="ECO:0000256" key="1">
    <source>
        <dbReference type="ARBA" id="ARBA00006068"/>
    </source>
</evidence>
<evidence type="ECO:0000259" key="3">
    <source>
        <dbReference type="Pfam" id="PF03816"/>
    </source>
</evidence>
<name>A0A1F7UK08_9BACT</name>
<dbReference type="Gene3D" id="3.40.630.190">
    <property type="entry name" value="LCP protein"/>
    <property type="match status" value="1"/>
</dbReference>
<dbReference type="Proteomes" id="UP000176603">
    <property type="component" value="Unassembled WGS sequence"/>
</dbReference>
<evidence type="ECO:0000259" key="4">
    <source>
        <dbReference type="Pfam" id="PF13399"/>
    </source>
</evidence>
<keyword evidence="2" id="KW-0472">Membrane</keyword>
<evidence type="ECO:0000256" key="2">
    <source>
        <dbReference type="SAM" id="Phobius"/>
    </source>
</evidence>
<dbReference type="NCBIfam" id="TIGR00350">
    <property type="entry name" value="lytR_cpsA_psr"/>
    <property type="match status" value="1"/>
</dbReference>
<dbReference type="AlphaFoldDB" id="A0A1F7UK08"/>
<dbReference type="InterPro" id="IPR050922">
    <property type="entry name" value="LytR/CpsA/Psr_CW_biosynth"/>
</dbReference>
<feature type="domain" description="Cell envelope-related transcriptional attenuator" evidence="3">
    <location>
        <begin position="105"/>
        <end position="264"/>
    </location>
</feature>
<dbReference type="Gene3D" id="3.30.70.2390">
    <property type="match status" value="1"/>
</dbReference>
<protein>
    <recommendedName>
        <fullName evidence="7">Cell envelope-related transcriptional attenuator domain-containing protein</fullName>
    </recommendedName>
</protein>
<sequence>MAGLLKVDFLGGEAERRARRTTAFLAVGFSVGVGLLAAIGAGASYRAATLGTTVFEEVGNLPVIAEIRRLAWGDESDGESVTPDNRLTFLFLGIGGEGHDGSQLTDTILVASVDLTSKKIGIVSLPRDLAFPLGGGRFMKMNAVNAYAEQSHPGNGARDTADALAELFAVRIDHVVRVDFSGFEAFVDALGGIDVDVERSFTDNEYPTDDYKWKSVSFEKGRQRMDGATALQFVRSRHGGNGEGGDFARAARQQKVLVATKDKLISKGTFTNPQRVVKLYEAVAKNIQTDLSPWAIVKLAPFAQGFSKDDIASTVLTDGPEGELTPANVEGAFMLFPKKQDWSEVREIVRDPFKTKEERLATFKPESDVRIEIKNGTYRNGFAGLVKDKLSGIGYQVSTVGNAAFRGYERTVIFDLTNGAKPSELARLKKLLDANVSTTLPSWLTNSSTNGADRAVVGEGLQPEQVNATNTDFLIVLGDSSLGIVDTLATQ</sequence>
<dbReference type="InterPro" id="IPR004474">
    <property type="entry name" value="LytR_CpsA_psr"/>
</dbReference>
<keyword evidence="2" id="KW-0812">Transmembrane</keyword>
<evidence type="ECO:0000313" key="6">
    <source>
        <dbReference type="Proteomes" id="UP000176603"/>
    </source>
</evidence>
<dbReference type="PANTHER" id="PTHR33392">
    <property type="entry name" value="POLYISOPRENYL-TEICHOIC ACID--PEPTIDOGLYCAN TEICHOIC ACID TRANSFERASE TAGU"/>
    <property type="match status" value="1"/>
</dbReference>
<dbReference type="Pfam" id="PF03816">
    <property type="entry name" value="LytR_cpsA_psr"/>
    <property type="match status" value="1"/>
</dbReference>
<reference evidence="5 6" key="1">
    <citation type="journal article" date="2016" name="Nat. Commun.">
        <title>Thousands of microbial genomes shed light on interconnected biogeochemical processes in an aquifer system.</title>
        <authorList>
            <person name="Anantharaman K."/>
            <person name="Brown C.T."/>
            <person name="Hug L.A."/>
            <person name="Sharon I."/>
            <person name="Castelle C.J."/>
            <person name="Probst A.J."/>
            <person name="Thomas B.C."/>
            <person name="Singh A."/>
            <person name="Wilkins M.J."/>
            <person name="Karaoz U."/>
            <person name="Brodie E.L."/>
            <person name="Williams K.H."/>
            <person name="Hubbard S.S."/>
            <person name="Banfield J.F."/>
        </authorList>
    </citation>
    <scope>NUCLEOTIDE SEQUENCE [LARGE SCALE GENOMIC DNA]</scope>
</reference>
<feature type="transmembrane region" description="Helical" evidence="2">
    <location>
        <begin position="21"/>
        <end position="45"/>
    </location>
</feature>
<dbReference type="InterPro" id="IPR027381">
    <property type="entry name" value="LytR/CpsA/Psr_C"/>
</dbReference>
<keyword evidence="2" id="KW-1133">Transmembrane helix</keyword>
<comment type="similarity">
    <text evidence="1">Belongs to the LytR/CpsA/Psr (LCP) family.</text>
</comment>
<evidence type="ECO:0008006" key="7">
    <source>
        <dbReference type="Google" id="ProtNLM"/>
    </source>
</evidence>
<dbReference type="Pfam" id="PF13399">
    <property type="entry name" value="LytR_C"/>
    <property type="match status" value="1"/>
</dbReference>
<gene>
    <name evidence="5" type="ORF">A3E39_02140</name>
</gene>
<feature type="domain" description="LytR/CpsA/Psr regulator C-terminal" evidence="4">
    <location>
        <begin position="368"/>
        <end position="432"/>
    </location>
</feature>
<comment type="caution">
    <text evidence="5">The sequence shown here is derived from an EMBL/GenBank/DDBJ whole genome shotgun (WGS) entry which is preliminary data.</text>
</comment>
<evidence type="ECO:0000313" key="5">
    <source>
        <dbReference type="EMBL" id="OGL78585.1"/>
    </source>
</evidence>
<dbReference type="PANTHER" id="PTHR33392:SF6">
    <property type="entry name" value="POLYISOPRENYL-TEICHOIC ACID--PEPTIDOGLYCAN TEICHOIC ACID TRANSFERASE TAGU"/>
    <property type="match status" value="1"/>
</dbReference>
<proteinExistence type="inferred from homology"/>
<dbReference type="EMBL" id="MGEH01000028">
    <property type="protein sequence ID" value="OGL78585.1"/>
    <property type="molecule type" value="Genomic_DNA"/>
</dbReference>
<dbReference type="STRING" id="1802399.A3E39_02140"/>
<organism evidence="5 6">
    <name type="scientific">Candidatus Uhrbacteria bacterium RIFCSPHIGHO2_12_FULL_60_25</name>
    <dbReference type="NCBI Taxonomy" id="1802399"/>
    <lineage>
        <taxon>Bacteria</taxon>
        <taxon>Candidatus Uhriibacteriota</taxon>
    </lineage>
</organism>